<organism evidence="2 3">
    <name type="scientific">Motilimonas pumila</name>
    <dbReference type="NCBI Taxonomy" id="2303987"/>
    <lineage>
        <taxon>Bacteria</taxon>
        <taxon>Pseudomonadati</taxon>
        <taxon>Pseudomonadota</taxon>
        <taxon>Gammaproteobacteria</taxon>
        <taxon>Alteromonadales</taxon>
        <taxon>Alteromonadales genera incertae sedis</taxon>
        <taxon>Motilimonas</taxon>
    </lineage>
</organism>
<proteinExistence type="predicted"/>
<name>A0A418YIY2_9GAMM</name>
<reference evidence="2 3" key="1">
    <citation type="submission" date="2018-09" db="EMBL/GenBank/DDBJ databases">
        <authorList>
            <person name="Wang F."/>
        </authorList>
    </citation>
    <scope>NUCLEOTIDE SEQUENCE [LARGE SCALE GENOMIC DNA]</scope>
    <source>
        <strain evidence="2 3">PLHSC7-2</strain>
    </source>
</reference>
<dbReference type="PROSITE" id="PS51819">
    <property type="entry name" value="VOC"/>
    <property type="match status" value="1"/>
</dbReference>
<gene>
    <name evidence="2" type="ORF">D1Z90_03790</name>
</gene>
<evidence type="ECO:0000313" key="2">
    <source>
        <dbReference type="EMBL" id="RJG50603.1"/>
    </source>
</evidence>
<dbReference type="Gene3D" id="3.10.180.10">
    <property type="entry name" value="2,3-Dihydroxybiphenyl 1,2-Dioxygenase, domain 1"/>
    <property type="match status" value="1"/>
</dbReference>
<dbReference type="InterPro" id="IPR037523">
    <property type="entry name" value="VOC_core"/>
</dbReference>
<dbReference type="CDD" id="cd06587">
    <property type="entry name" value="VOC"/>
    <property type="match status" value="1"/>
</dbReference>
<evidence type="ECO:0000313" key="3">
    <source>
        <dbReference type="Proteomes" id="UP000283255"/>
    </source>
</evidence>
<dbReference type="InterPro" id="IPR029068">
    <property type="entry name" value="Glyas_Bleomycin-R_OHBP_Dase"/>
</dbReference>
<comment type="caution">
    <text evidence="2">The sequence shown here is derived from an EMBL/GenBank/DDBJ whole genome shotgun (WGS) entry which is preliminary data.</text>
</comment>
<accession>A0A418YIY2</accession>
<sequence>MIRLEHANLLVNDIQQSQAFLQTAFPHWRVRDEADYEWYGQPRHWLHLGDDYNYVTLCSGAQGIARDNKGKQPGVAHLGFEVNDIEALVSRMTAAGYQDLYGGISRSEFRRNVYYLDPTGIEFEFVQYLSDIPAQRNQTE</sequence>
<dbReference type="RefSeq" id="WP_119909404.1">
    <property type="nucleotide sequence ID" value="NZ_QZCH01000002.1"/>
</dbReference>
<dbReference type="Pfam" id="PF00903">
    <property type="entry name" value="Glyoxalase"/>
    <property type="match status" value="1"/>
</dbReference>
<dbReference type="Proteomes" id="UP000283255">
    <property type="component" value="Unassembled WGS sequence"/>
</dbReference>
<dbReference type="OrthoDB" id="9179860at2"/>
<dbReference type="EMBL" id="QZCH01000002">
    <property type="protein sequence ID" value="RJG50603.1"/>
    <property type="molecule type" value="Genomic_DNA"/>
</dbReference>
<evidence type="ECO:0000259" key="1">
    <source>
        <dbReference type="PROSITE" id="PS51819"/>
    </source>
</evidence>
<dbReference type="AlphaFoldDB" id="A0A418YIY2"/>
<feature type="domain" description="VOC" evidence="1">
    <location>
        <begin position="3"/>
        <end position="128"/>
    </location>
</feature>
<protein>
    <submittedName>
        <fullName evidence="2">VOC family protein</fullName>
    </submittedName>
</protein>
<dbReference type="SUPFAM" id="SSF54593">
    <property type="entry name" value="Glyoxalase/Bleomycin resistance protein/Dihydroxybiphenyl dioxygenase"/>
    <property type="match status" value="1"/>
</dbReference>
<reference evidence="2 3" key="2">
    <citation type="submission" date="2019-01" db="EMBL/GenBank/DDBJ databases">
        <title>Motilimonas pumilus sp. nov., isolated from the gut of sea cucumber (Apostichopus japonicus).</title>
        <authorList>
            <person name="Wang F.-Q."/>
            <person name="Ren L.-H."/>
            <person name="Lin Y.-W."/>
            <person name="Sun G.-H."/>
            <person name="Du Z.-J."/>
            <person name="Zhao J.-X."/>
            <person name="Liu X.-J."/>
            <person name="Liu L.-J."/>
        </authorList>
    </citation>
    <scope>NUCLEOTIDE SEQUENCE [LARGE SCALE GENOMIC DNA]</scope>
    <source>
        <strain evidence="2 3">PLHSC7-2</strain>
    </source>
</reference>
<keyword evidence="3" id="KW-1185">Reference proteome</keyword>
<dbReference type="InterPro" id="IPR004360">
    <property type="entry name" value="Glyas_Fos-R_dOase_dom"/>
</dbReference>